<dbReference type="EMBL" id="VOFY01000013">
    <property type="protein sequence ID" value="KAA8587044.1"/>
    <property type="molecule type" value="Genomic_DNA"/>
</dbReference>
<dbReference type="Proteomes" id="UP000327493">
    <property type="component" value="Chromosome 13"/>
</dbReference>
<comment type="caution">
    <text evidence="2">The sequence shown here is derived from an EMBL/GenBank/DDBJ whole genome shotgun (WGS) entry which is preliminary data.</text>
</comment>
<dbReference type="GO" id="GO:0005615">
    <property type="term" value="C:extracellular space"/>
    <property type="evidence" value="ECO:0007669"/>
    <property type="project" value="TreeGrafter"/>
</dbReference>
<feature type="region of interest" description="Disordered" evidence="1">
    <location>
        <begin position="211"/>
        <end position="248"/>
    </location>
</feature>
<dbReference type="GO" id="GO:0015889">
    <property type="term" value="P:cobalamin transport"/>
    <property type="evidence" value="ECO:0007669"/>
    <property type="project" value="TreeGrafter"/>
</dbReference>
<dbReference type="PANTHER" id="PTHR10559">
    <property type="entry name" value="TRANSCOBALAMIN-1/GASTRIC INTRINSIC FACTOR"/>
    <property type="match status" value="1"/>
</dbReference>
<reference evidence="2 3" key="1">
    <citation type="submission" date="2019-08" db="EMBL/GenBank/DDBJ databases">
        <title>A chromosome-level genome assembly, high-density linkage maps, and genome scans reveal the genomic architecture of hybrid incompatibilities underlying speciation via character displacement in darters (Percidae: Etheostominae).</title>
        <authorList>
            <person name="Moran R.L."/>
            <person name="Catchen J.M."/>
            <person name="Fuller R.C."/>
        </authorList>
    </citation>
    <scope>NUCLEOTIDE SEQUENCE [LARGE SCALE GENOMIC DNA]</scope>
    <source>
        <strain evidence="2">EspeVRDwgs_2016</strain>
        <tissue evidence="2">Muscle</tissue>
    </source>
</reference>
<organism evidence="2 3">
    <name type="scientific">Etheostoma spectabile</name>
    <name type="common">orangethroat darter</name>
    <dbReference type="NCBI Taxonomy" id="54343"/>
    <lineage>
        <taxon>Eukaryota</taxon>
        <taxon>Metazoa</taxon>
        <taxon>Chordata</taxon>
        <taxon>Craniata</taxon>
        <taxon>Vertebrata</taxon>
        <taxon>Euteleostomi</taxon>
        <taxon>Actinopterygii</taxon>
        <taxon>Neopterygii</taxon>
        <taxon>Teleostei</taxon>
        <taxon>Neoteleostei</taxon>
        <taxon>Acanthomorphata</taxon>
        <taxon>Eupercaria</taxon>
        <taxon>Perciformes</taxon>
        <taxon>Percoidei</taxon>
        <taxon>Percidae</taxon>
        <taxon>Etheostomatinae</taxon>
        <taxon>Etheostoma</taxon>
    </lineage>
</organism>
<proteinExistence type="predicted"/>
<evidence type="ECO:0000313" key="3">
    <source>
        <dbReference type="Proteomes" id="UP000327493"/>
    </source>
</evidence>
<evidence type="ECO:0000256" key="1">
    <source>
        <dbReference type="SAM" id="MobiDB-lite"/>
    </source>
</evidence>
<name>A0A5J5D136_9PERO</name>
<dbReference type="Gene3D" id="2.170.130.30">
    <property type="match status" value="1"/>
</dbReference>
<sequence>MEFGFLHGDADRALLLCPLRHAERLQNRTDICLTDPEKTGASADVWTQRPVEVDVSLSARSRDLVSVLQHAPHLRSCLVLMLQCPGYFRTALLSVGFLLLLTRGALTDAGPATLPIRLTVENDLSNMSPETHLSSVVEGGVLLGVLRRLQETQTDFKFTLKEDPDFGPWLESVNGVAGNEHEKTYWEILSESSGEYSRLDELAATNLKQMSTSSLGSAPGSDGDEQAEVFSSDSSGQDHEARATGVPHHRAHPPVITVHFSIIVHIGPPTVHCHTKQRKCKGTKLHDRLIRPRVSYLMSIERQSSYLCTGTCSRASSSLSLRSDLSSAPGAAPYNLLNKGALTRTNIGLL</sequence>
<evidence type="ECO:0000313" key="2">
    <source>
        <dbReference type="EMBL" id="KAA8587044.1"/>
    </source>
</evidence>
<dbReference type="PANTHER" id="PTHR10559:SF18">
    <property type="entry name" value="TRANSCOBALAMIN II"/>
    <property type="match status" value="1"/>
</dbReference>
<dbReference type="InterPro" id="IPR051588">
    <property type="entry name" value="Cobalamin_Transport"/>
</dbReference>
<dbReference type="GO" id="GO:0031419">
    <property type="term" value="F:cobalamin binding"/>
    <property type="evidence" value="ECO:0007669"/>
    <property type="project" value="TreeGrafter"/>
</dbReference>
<protein>
    <submittedName>
        <fullName evidence="2">Uncharacterized protein</fullName>
    </submittedName>
</protein>
<dbReference type="AlphaFoldDB" id="A0A5J5D136"/>
<keyword evidence="3" id="KW-1185">Reference proteome</keyword>
<gene>
    <name evidence="2" type="ORF">FQN60_000880</name>
</gene>
<accession>A0A5J5D136</accession>